<dbReference type="Pfam" id="PF02518">
    <property type="entry name" value="HATPase_c"/>
    <property type="match status" value="1"/>
</dbReference>
<reference evidence="10" key="1">
    <citation type="journal article" date="2021" name="bioRxiv">
        <title>Unraveling nitrogen, sulfur and carbon metabolic pathways and microbial community transcriptional responses to substrate deprivation and toxicity stresses in a bioreactor mimicking anoxic brackish coastal sediment conditions.</title>
        <authorList>
            <person name="Martins P.D."/>
            <person name="Echeveste M.J."/>
            <person name="Arshad A."/>
            <person name="Kurth J."/>
            <person name="Ouboter H."/>
            <person name="Jetten M.S.M."/>
            <person name="Welte C.U."/>
        </authorList>
    </citation>
    <scope>NUCLEOTIDE SEQUENCE</scope>
    <source>
        <strain evidence="10">MAG_39</strain>
    </source>
</reference>
<dbReference type="Proteomes" id="UP000705867">
    <property type="component" value="Unassembled WGS sequence"/>
</dbReference>
<evidence type="ECO:0000259" key="6">
    <source>
        <dbReference type="PROSITE" id="PS50109"/>
    </source>
</evidence>
<evidence type="ECO:0000256" key="3">
    <source>
        <dbReference type="ARBA" id="ARBA00022553"/>
    </source>
</evidence>
<comment type="catalytic activity">
    <reaction evidence="1">
        <text>ATP + protein L-histidine = ADP + protein N-phospho-L-histidine.</text>
        <dbReference type="EC" id="2.7.13.3"/>
    </reaction>
</comment>
<feature type="domain" description="PAS" evidence="8">
    <location>
        <begin position="239"/>
        <end position="264"/>
    </location>
</feature>
<dbReference type="Pfam" id="PF13426">
    <property type="entry name" value="PAS_9"/>
    <property type="match status" value="3"/>
</dbReference>
<dbReference type="EC" id="2.7.13.3" evidence="2"/>
<protein>
    <recommendedName>
        <fullName evidence="2">histidine kinase</fullName>
        <ecNumber evidence="2">2.7.13.3</ecNumber>
    </recommendedName>
</protein>
<dbReference type="InterPro" id="IPR000014">
    <property type="entry name" value="PAS"/>
</dbReference>
<dbReference type="PRINTS" id="PR00344">
    <property type="entry name" value="BCTRLSENSOR"/>
</dbReference>
<dbReference type="GO" id="GO:0000155">
    <property type="term" value="F:phosphorelay sensor kinase activity"/>
    <property type="evidence" value="ECO:0007669"/>
    <property type="project" value="InterPro"/>
</dbReference>
<feature type="modified residue" description="4-aspartylphosphate" evidence="4">
    <location>
        <position position="761"/>
    </location>
</feature>
<feature type="domain" description="Histidine kinase" evidence="6">
    <location>
        <begin position="472"/>
        <end position="688"/>
    </location>
</feature>
<evidence type="ECO:0000259" key="8">
    <source>
        <dbReference type="PROSITE" id="PS50112"/>
    </source>
</evidence>
<dbReference type="InterPro" id="IPR035965">
    <property type="entry name" value="PAS-like_dom_sf"/>
</dbReference>
<dbReference type="SMART" id="SM00091">
    <property type="entry name" value="PAS"/>
    <property type="match status" value="3"/>
</dbReference>
<dbReference type="SMART" id="SM00086">
    <property type="entry name" value="PAC"/>
    <property type="match status" value="3"/>
</dbReference>
<feature type="domain" description="PAC" evidence="9">
    <location>
        <begin position="285"/>
        <end position="336"/>
    </location>
</feature>
<evidence type="ECO:0000256" key="5">
    <source>
        <dbReference type="SAM" id="Phobius"/>
    </source>
</evidence>
<evidence type="ECO:0000313" key="11">
    <source>
        <dbReference type="Proteomes" id="UP000705867"/>
    </source>
</evidence>
<dbReference type="CDD" id="cd00082">
    <property type="entry name" value="HisKA"/>
    <property type="match status" value="1"/>
</dbReference>
<dbReference type="InterPro" id="IPR000700">
    <property type="entry name" value="PAS-assoc_C"/>
</dbReference>
<feature type="transmembrane region" description="Helical" evidence="5">
    <location>
        <begin position="20"/>
        <end position="41"/>
    </location>
</feature>
<feature type="domain" description="PAS" evidence="8">
    <location>
        <begin position="337"/>
        <end position="415"/>
    </location>
</feature>
<dbReference type="PROSITE" id="PS50113">
    <property type="entry name" value="PAC"/>
    <property type="match status" value="2"/>
</dbReference>
<feature type="domain" description="Response regulatory" evidence="7">
    <location>
        <begin position="707"/>
        <end position="827"/>
    </location>
</feature>
<dbReference type="SUPFAM" id="SSF55874">
    <property type="entry name" value="ATPase domain of HSP90 chaperone/DNA topoisomerase II/histidine kinase"/>
    <property type="match status" value="1"/>
</dbReference>
<organism evidence="10 11">
    <name type="scientific">Candidatus Nitrobium versatile</name>
    <dbReference type="NCBI Taxonomy" id="2884831"/>
    <lineage>
        <taxon>Bacteria</taxon>
        <taxon>Pseudomonadati</taxon>
        <taxon>Nitrospirota</taxon>
        <taxon>Nitrospiria</taxon>
        <taxon>Nitrospirales</taxon>
        <taxon>Nitrospiraceae</taxon>
        <taxon>Candidatus Nitrobium</taxon>
    </lineage>
</organism>
<gene>
    <name evidence="10" type="ORF">K8I29_19925</name>
</gene>
<dbReference type="InterPro" id="IPR001610">
    <property type="entry name" value="PAC"/>
</dbReference>
<dbReference type="InterPro" id="IPR036097">
    <property type="entry name" value="HisK_dim/P_sf"/>
</dbReference>
<dbReference type="PROSITE" id="PS50109">
    <property type="entry name" value="HIS_KIN"/>
    <property type="match status" value="1"/>
</dbReference>
<dbReference type="EMBL" id="JAIOIV010000155">
    <property type="protein sequence ID" value="MBZ0158473.1"/>
    <property type="molecule type" value="Genomic_DNA"/>
</dbReference>
<dbReference type="Gene3D" id="3.30.450.20">
    <property type="entry name" value="PAS domain"/>
    <property type="match status" value="3"/>
</dbReference>
<evidence type="ECO:0000256" key="1">
    <source>
        <dbReference type="ARBA" id="ARBA00000085"/>
    </source>
</evidence>
<evidence type="ECO:0000313" key="10">
    <source>
        <dbReference type="EMBL" id="MBZ0158473.1"/>
    </source>
</evidence>
<evidence type="ECO:0000259" key="7">
    <source>
        <dbReference type="PROSITE" id="PS50110"/>
    </source>
</evidence>
<feature type="domain" description="PAC" evidence="9">
    <location>
        <begin position="406"/>
        <end position="459"/>
    </location>
</feature>
<dbReference type="PANTHER" id="PTHR43065">
    <property type="entry name" value="SENSOR HISTIDINE KINASE"/>
    <property type="match status" value="1"/>
</dbReference>
<dbReference type="SUPFAM" id="SSF55785">
    <property type="entry name" value="PYP-like sensor domain (PAS domain)"/>
    <property type="match status" value="3"/>
</dbReference>
<dbReference type="InterPro" id="IPR005467">
    <property type="entry name" value="His_kinase_dom"/>
</dbReference>
<dbReference type="InterPro" id="IPR004358">
    <property type="entry name" value="Sig_transdc_His_kin-like_C"/>
</dbReference>
<feature type="domain" description="PAS" evidence="8">
    <location>
        <begin position="87"/>
        <end position="164"/>
    </location>
</feature>
<dbReference type="Gene3D" id="3.40.50.2300">
    <property type="match status" value="1"/>
</dbReference>
<proteinExistence type="predicted"/>
<evidence type="ECO:0000256" key="2">
    <source>
        <dbReference type="ARBA" id="ARBA00012438"/>
    </source>
</evidence>
<dbReference type="NCBIfam" id="TIGR00229">
    <property type="entry name" value="sensory_box"/>
    <property type="match status" value="3"/>
</dbReference>
<dbReference type="Pfam" id="PF00512">
    <property type="entry name" value="HisKA"/>
    <property type="match status" value="1"/>
</dbReference>
<keyword evidence="5" id="KW-1133">Transmembrane helix</keyword>
<dbReference type="SMART" id="SM00388">
    <property type="entry name" value="HisKA"/>
    <property type="match status" value="1"/>
</dbReference>
<dbReference type="InterPro" id="IPR003594">
    <property type="entry name" value="HATPase_dom"/>
</dbReference>
<dbReference type="Gene3D" id="1.10.287.130">
    <property type="match status" value="1"/>
</dbReference>
<dbReference type="CDD" id="cd00156">
    <property type="entry name" value="REC"/>
    <property type="match status" value="1"/>
</dbReference>
<dbReference type="AlphaFoldDB" id="A0A953SI64"/>
<dbReference type="SUPFAM" id="SSF52172">
    <property type="entry name" value="CheY-like"/>
    <property type="match status" value="1"/>
</dbReference>
<feature type="transmembrane region" description="Helical" evidence="5">
    <location>
        <begin position="53"/>
        <end position="70"/>
    </location>
</feature>
<keyword evidence="5" id="KW-0812">Transmembrane</keyword>
<dbReference type="InterPro" id="IPR003661">
    <property type="entry name" value="HisK_dim/P_dom"/>
</dbReference>
<keyword evidence="3 4" id="KW-0597">Phosphoprotein</keyword>
<evidence type="ECO:0000256" key="4">
    <source>
        <dbReference type="PROSITE-ProRule" id="PRU00169"/>
    </source>
</evidence>
<dbReference type="PROSITE" id="PS50112">
    <property type="entry name" value="PAS"/>
    <property type="match status" value="3"/>
</dbReference>
<sequence length="832" mass="92603">MKREFAKYGTGHLTPLKITVIYALAGGAWILFSDTLLAAALGSSFSLTSFQVFKGWLFISVTALMLYALIKKGMSSLSRSERLHQESERRFHLFIETADDAIVVVEAETGRILNVNRKAGQLFGRPAGELIGADLLQLHPGGDREIYRKVYLDHAGQERALSESLFVCDSRGQAIPVELSTTVMEYEGKRIMHCIFHDITRRRHMEERLRETLEEYEIIFENALVGIAFARDRIVERGNRKCEEIFGYCRGEVIGRSTEMLYPSREDFERHGQEIHSRLSAGEHYSGEVLLRKKDRSLFWCGLFGKALDPSDLSKGIIWIIEDITVRKQAEEALRASREYARNIIDSSLDMIIAVDNDRTITEFNRAACETFGYEREEIVGKHVDALYADPKAGQEVHRTVLRNVRYIQEVFNRRKNGEIFPSFLSASVLFSAENEVVGVMGISRDITERKRVEEELLKARKLDSLGVLAGGIAHDFNNILTAIMGNISLALFTESWGPEVRKRLTDAENACLRAKELTGKLLTFSRGGAPVMRTASIAELIKEVVRFALVGSNVRYQFAIPDDLWPVEIDEEQISQVVHNLIINAIEAMPGGGTLTVAAENLPSGAPSITGLGVEKYVKLSVSDQGYGIPAEHLQGIFDPYFTTKQHGSGLGLSVCYSIIKGHNGVITVESKPGRGTTFYLYLPASPAAVSPQKGGREYAGQRQGRVLFMDDEEGIREIARSILQSVGYIVEVAEEGAAAIDLYRNARESGNPFDVVIMDLTIPGAMGGREAMQKLREIDPQVKAIVSSGYSHDPVMANYREYGFREVILKPYTAKELSDAVHKVVSDAAL</sequence>
<dbReference type="InterPro" id="IPR011006">
    <property type="entry name" value="CheY-like_superfamily"/>
</dbReference>
<dbReference type="SMART" id="SM00448">
    <property type="entry name" value="REC"/>
    <property type="match status" value="1"/>
</dbReference>
<accession>A0A953SI64</accession>
<name>A0A953SI64_9BACT</name>
<dbReference type="SUPFAM" id="SSF47384">
    <property type="entry name" value="Homodimeric domain of signal transducing histidine kinase"/>
    <property type="match status" value="1"/>
</dbReference>
<comment type="caution">
    <text evidence="10">The sequence shown here is derived from an EMBL/GenBank/DDBJ whole genome shotgun (WGS) entry which is preliminary data.</text>
</comment>
<evidence type="ECO:0000259" key="9">
    <source>
        <dbReference type="PROSITE" id="PS50113"/>
    </source>
</evidence>
<reference evidence="10" key="2">
    <citation type="submission" date="2021-08" db="EMBL/GenBank/DDBJ databases">
        <authorList>
            <person name="Dalcin Martins P."/>
        </authorList>
    </citation>
    <scope>NUCLEOTIDE SEQUENCE</scope>
    <source>
        <strain evidence="10">MAG_39</strain>
    </source>
</reference>
<dbReference type="InterPro" id="IPR001789">
    <property type="entry name" value="Sig_transdc_resp-reg_receiver"/>
</dbReference>
<dbReference type="SMART" id="SM00387">
    <property type="entry name" value="HATPase_c"/>
    <property type="match status" value="1"/>
</dbReference>
<dbReference type="PANTHER" id="PTHR43065:SF42">
    <property type="entry name" value="TWO-COMPONENT SENSOR PPRA"/>
    <property type="match status" value="1"/>
</dbReference>
<dbReference type="CDD" id="cd00130">
    <property type="entry name" value="PAS"/>
    <property type="match status" value="3"/>
</dbReference>
<dbReference type="PROSITE" id="PS50110">
    <property type="entry name" value="RESPONSE_REGULATORY"/>
    <property type="match status" value="1"/>
</dbReference>
<dbReference type="Gene3D" id="3.30.565.10">
    <property type="entry name" value="Histidine kinase-like ATPase, C-terminal domain"/>
    <property type="match status" value="1"/>
</dbReference>
<dbReference type="Pfam" id="PF00072">
    <property type="entry name" value="Response_reg"/>
    <property type="match status" value="1"/>
</dbReference>
<dbReference type="InterPro" id="IPR036890">
    <property type="entry name" value="HATPase_C_sf"/>
</dbReference>
<keyword evidence="5" id="KW-0472">Membrane</keyword>